<evidence type="ECO:0000259" key="7">
    <source>
        <dbReference type="Pfam" id="PF14740"/>
    </source>
</evidence>
<evidence type="ECO:0000259" key="6">
    <source>
        <dbReference type="Pfam" id="PF14737"/>
    </source>
</evidence>
<dbReference type="GO" id="GO:0070286">
    <property type="term" value="P:axonemal dynein complex assembly"/>
    <property type="evidence" value="ECO:0007669"/>
    <property type="project" value="InterPro"/>
</dbReference>
<protein>
    <submittedName>
        <fullName evidence="8">Uncharacterized protein</fullName>
    </submittedName>
</protein>
<dbReference type="GO" id="GO:0005737">
    <property type="term" value="C:cytoplasm"/>
    <property type="evidence" value="ECO:0007669"/>
    <property type="project" value="UniProtKB-SubCell"/>
</dbReference>
<name>A0A7S3MEI6_9STRA</name>
<evidence type="ECO:0000256" key="4">
    <source>
        <dbReference type="ARBA" id="ARBA00022794"/>
    </source>
</evidence>
<dbReference type="GO" id="GO:0044458">
    <property type="term" value="P:motile cilium assembly"/>
    <property type="evidence" value="ECO:0007669"/>
    <property type="project" value="TreeGrafter"/>
</dbReference>
<proteinExistence type="inferred from homology"/>
<reference evidence="8" key="1">
    <citation type="submission" date="2021-01" db="EMBL/GenBank/DDBJ databases">
        <authorList>
            <person name="Corre E."/>
            <person name="Pelletier E."/>
            <person name="Niang G."/>
            <person name="Scheremetjew M."/>
            <person name="Finn R."/>
            <person name="Kale V."/>
            <person name="Holt S."/>
            <person name="Cochrane G."/>
            <person name="Meng A."/>
            <person name="Brown T."/>
            <person name="Cohen L."/>
        </authorList>
    </citation>
    <scope>NUCLEOTIDE SEQUENCE</scope>
    <source>
        <strain evidence="8">CCAP 955/1</strain>
    </source>
</reference>
<accession>A0A7S3MEI6</accession>
<evidence type="ECO:0000256" key="5">
    <source>
        <dbReference type="SAM" id="MobiDB-lite"/>
    </source>
</evidence>
<organism evidence="8">
    <name type="scientific">Spumella elongata</name>
    <dbReference type="NCBI Taxonomy" id="89044"/>
    <lineage>
        <taxon>Eukaryota</taxon>
        <taxon>Sar</taxon>
        <taxon>Stramenopiles</taxon>
        <taxon>Ochrophyta</taxon>
        <taxon>Chrysophyceae</taxon>
        <taxon>Chromulinales</taxon>
        <taxon>Chromulinaceae</taxon>
        <taxon>Spumella</taxon>
    </lineage>
</organism>
<dbReference type="InterPro" id="IPR028235">
    <property type="entry name" value="DNAAF3_C"/>
</dbReference>
<keyword evidence="3" id="KW-0963">Cytoplasm</keyword>
<sequence length="593" mass="66980">MSAESVAKSMGHHAHWGFSSGFDFIEALVSAREGNQSSSEEPINILLIQPGDIRHILYTVSQRRRHVKKFGGSLPKINFYLFETPVETIARDLLLLQILTDYEVPIRQRANIYLEVFGNNKVQRRTSEYMDNLGKQLKLLSAKGTGTLDHLIDFSLLNYRERDLFESALQAYSPSFVFDMDSLYDHRQRGLYEDRFDSRKALSDWDYHASIKNKASIVHIKQYRQWRHNGIAFEFGDQTYDVPNRTLMTYTEGFMKKGKEKGLKKEVKGFWGDIVCSPYFAIGIDSDTPNKHAEGLYEIQNKNTGTEQHRHHAVEIALYNMYSILWEIETGSVYRMTKPNDIYSGLGQFDKSLEVTRKDEEKEVEESVAQKKDLLDTIIEETEEAGVESEESRVEELPEPPSTQSKDDIADEPEEQTTPPSPPTEAVSAFSATSLAVSSTQSLLAPLEVRKKQEASLVRAIQRAETIVESFDGIKIYPMTGTLTTLLAKSKVRGTVDGIFVSSRAAQVLGEDNFTQLFRATEDGTAKPGKVLVAVETAKHLVPLKKDVQVALCAKEEELAGKIGLKRISAPVPRRRRDELDLEDDVIFFTSSS</sequence>
<feature type="region of interest" description="Disordered" evidence="5">
    <location>
        <begin position="356"/>
        <end position="375"/>
    </location>
</feature>
<evidence type="ECO:0000256" key="3">
    <source>
        <dbReference type="ARBA" id="ARBA00022490"/>
    </source>
</evidence>
<dbReference type="PANTHER" id="PTHR22118">
    <property type="entry name" value="DYNEIN ASSEMBLY FACTOR 3, AXONEMAL"/>
    <property type="match status" value="1"/>
</dbReference>
<dbReference type="EMBL" id="HBIC01054567">
    <property type="protein sequence ID" value="CAE0299167.1"/>
    <property type="molecule type" value="Transcribed_RNA"/>
</dbReference>
<feature type="region of interest" description="Disordered" evidence="5">
    <location>
        <begin position="383"/>
        <end position="426"/>
    </location>
</feature>
<evidence type="ECO:0000313" key="8">
    <source>
        <dbReference type="EMBL" id="CAE0299167.1"/>
    </source>
</evidence>
<dbReference type="Pfam" id="PF14737">
    <property type="entry name" value="DUF4470"/>
    <property type="match status" value="1"/>
</dbReference>
<evidence type="ECO:0000256" key="2">
    <source>
        <dbReference type="ARBA" id="ARBA00010449"/>
    </source>
</evidence>
<dbReference type="Pfam" id="PF14740">
    <property type="entry name" value="DUF4471"/>
    <property type="match status" value="1"/>
</dbReference>
<dbReference type="InterPro" id="IPR027974">
    <property type="entry name" value="DUF4470"/>
</dbReference>
<feature type="domain" description="DUF4470" evidence="6">
    <location>
        <begin position="16"/>
        <end position="120"/>
    </location>
</feature>
<comment type="subcellular location">
    <subcellularLocation>
        <location evidence="1">Cytoplasm</location>
    </subcellularLocation>
</comment>
<comment type="similarity">
    <text evidence="2">Belongs to the DNAAF3 family.</text>
</comment>
<dbReference type="PANTHER" id="PTHR22118:SF14">
    <property type="entry name" value="DYNEIN AXONEMAL ASSEMBLY FACTOR 3"/>
    <property type="match status" value="1"/>
</dbReference>
<dbReference type="AlphaFoldDB" id="A0A7S3MEI6"/>
<evidence type="ECO:0000256" key="1">
    <source>
        <dbReference type="ARBA" id="ARBA00004496"/>
    </source>
</evidence>
<dbReference type="InterPro" id="IPR039304">
    <property type="entry name" value="DNAAF3"/>
</dbReference>
<keyword evidence="4" id="KW-0970">Cilium biogenesis/degradation</keyword>
<gene>
    <name evidence="8" type="ORF">SELO1098_LOCUS28021</name>
</gene>
<feature type="domain" description="Dynein assembly factor 3 C-terminal" evidence="7">
    <location>
        <begin position="152"/>
        <end position="568"/>
    </location>
</feature>